<keyword evidence="2" id="KW-1185">Reference proteome</keyword>
<comment type="caution">
    <text evidence="1">The sequence shown here is derived from an EMBL/GenBank/DDBJ whole genome shotgun (WGS) entry which is preliminary data.</text>
</comment>
<dbReference type="Gene3D" id="1.10.10.10">
    <property type="entry name" value="Winged helix-like DNA-binding domain superfamily/Winged helix DNA-binding domain"/>
    <property type="match status" value="1"/>
</dbReference>
<evidence type="ECO:0000313" key="2">
    <source>
        <dbReference type="Proteomes" id="UP000773614"/>
    </source>
</evidence>
<dbReference type="AlphaFoldDB" id="A0A964T3N4"/>
<organism evidence="1 2">
    <name type="scientific">Propylenella binzhouense</name>
    <dbReference type="NCBI Taxonomy" id="2555902"/>
    <lineage>
        <taxon>Bacteria</taxon>
        <taxon>Pseudomonadati</taxon>
        <taxon>Pseudomonadota</taxon>
        <taxon>Alphaproteobacteria</taxon>
        <taxon>Hyphomicrobiales</taxon>
        <taxon>Propylenellaceae</taxon>
        <taxon>Propylenella</taxon>
    </lineage>
</organism>
<dbReference type="Proteomes" id="UP000773614">
    <property type="component" value="Unassembled WGS sequence"/>
</dbReference>
<gene>
    <name evidence="1" type="ORF">E4O86_09135</name>
</gene>
<accession>A0A964T3N4</accession>
<name>A0A964T3N4_9HYPH</name>
<dbReference type="SUPFAM" id="SSF88659">
    <property type="entry name" value="Sigma3 and sigma4 domains of RNA polymerase sigma factors"/>
    <property type="match status" value="1"/>
</dbReference>
<dbReference type="RefSeq" id="WP_161140222.1">
    <property type="nucleotide sequence ID" value="NZ_SPKJ01000023.1"/>
</dbReference>
<sequence length="218" mass="24028">MKNGVSTITFAALIQAALTGTPKYNNQRFGLAVLAYARRMCRARAPDLPDHLIEDVAQEAIANLFASGPSALSMTPPMKLLRHAMLAAIRKVRADHAPPGQRTRRYREEPRDRVAAEDAARIPNTATIEAATVRQGEHAAIDVNDFPCPAAERAIMEAEQRITIDRALAKLPPNIAQALRLVRLEERPMSEVAALAGISRFVLHRRIEQHCAVFRMAA</sequence>
<dbReference type="InterPro" id="IPR036388">
    <property type="entry name" value="WH-like_DNA-bd_sf"/>
</dbReference>
<evidence type="ECO:0000313" key="1">
    <source>
        <dbReference type="EMBL" id="MYZ47873.1"/>
    </source>
</evidence>
<protein>
    <submittedName>
        <fullName evidence="1">Sigma-70 family RNA polymerase sigma factor</fullName>
    </submittedName>
</protein>
<reference evidence="1" key="1">
    <citation type="submission" date="2019-03" db="EMBL/GenBank/DDBJ databases">
        <title>Afifella sp. nov., isolated from activated sludge.</title>
        <authorList>
            <person name="Li Q."/>
            <person name="Liu Y."/>
        </authorList>
    </citation>
    <scope>NUCLEOTIDE SEQUENCE</scope>
    <source>
        <strain evidence="1">L72</strain>
    </source>
</reference>
<dbReference type="OrthoDB" id="8449823at2"/>
<proteinExistence type="predicted"/>
<dbReference type="EMBL" id="SPKJ01000023">
    <property type="protein sequence ID" value="MYZ47873.1"/>
    <property type="molecule type" value="Genomic_DNA"/>
</dbReference>
<dbReference type="InterPro" id="IPR013324">
    <property type="entry name" value="RNA_pol_sigma_r3/r4-like"/>
</dbReference>